<protein>
    <submittedName>
        <fullName evidence="1">Uncharacterized protein</fullName>
    </submittedName>
</protein>
<organism evidence="1 2">
    <name type="scientific">Prevotella pallens ATCC 700821</name>
    <dbReference type="NCBI Taxonomy" id="997353"/>
    <lineage>
        <taxon>Bacteria</taxon>
        <taxon>Pseudomonadati</taxon>
        <taxon>Bacteroidota</taxon>
        <taxon>Bacteroidia</taxon>
        <taxon>Bacteroidales</taxon>
        <taxon>Prevotellaceae</taxon>
        <taxon>Prevotella</taxon>
    </lineage>
</organism>
<comment type="caution">
    <text evidence="1">The sequence shown here is derived from an EMBL/GenBank/DDBJ whole genome shotgun (WGS) entry which is preliminary data.</text>
</comment>
<proteinExistence type="predicted"/>
<dbReference type="HOGENOM" id="CLU_3203628_0_0_10"/>
<dbReference type="AlphaFoldDB" id="F9DK33"/>
<evidence type="ECO:0000313" key="2">
    <source>
        <dbReference type="Proteomes" id="UP000004123"/>
    </source>
</evidence>
<accession>F9DK33</accession>
<gene>
    <name evidence="1" type="ORF">HMPREF9144_2025</name>
</gene>
<sequence length="45" mass="5272">MYVAFSGFPHCFKHVFALLLTTFRVAANGFWHCCEHVFMYVVTRS</sequence>
<dbReference type="EMBL" id="AFPY01000104">
    <property type="protein sequence ID" value="EGQ14781.1"/>
    <property type="molecule type" value="Genomic_DNA"/>
</dbReference>
<dbReference type="Proteomes" id="UP000004123">
    <property type="component" value="Unassembled WGS sequence"/>
</dbReference>
<reference evidence="1 2" key="1">
    <citation type="submission" date="2011-04" db="EMBL/GenBank/DDBJ databases">
        <authorList>
            <person name="Muzny D."/>
            <person name="Qin X."/>
            <person name="Deng J."/>
            <person name="Jiang H."/>
            <person name="Liu Y."/>
            <person name="Qu J."/>
            <person name="Song X.-Z."/>
            <person name="Zhang L."/>
            <person name="Thornton R."/>
            <person name="Coyle M."/>
            <person name="Francisco L."/>
            <person name="Jackson L."/>
            <person name="Javaid M."/>
            <person name="Korchina V."/>
            <person name="Kovar C."/>
            <person name="Mata R."/>
            <person name="Mathew T."/>
            <person name="Ngo R."/>
            <person name="Nguyen L."/>
            <person name="Nguyen N."/>
            <person name="Okwuonu G."/>
            <person name="Ongeri F."/>
            <person name="Pham C."/>
            <person name="Simmons D."/>
            <person name="Wilczek-Boney K."/>
            <person name="Hale W."/>
            <person name="Jakkamsetti A."/>
            <person name="Pham P."/>
            <person name="Ruth R."/>
            <person name="San Lucas F."/>
            <person name="Warren J."/>
            <person name="Zhang J."/>
            <person name="Zhao Z."/>
            <person name="Zhou C."/>
            <person name="Zhu D."/>
            <person name="Lee S."/>
            <person name="Bess C."/>
            <person name="Blankenburg K."/>
            <person name="Forbes L."/>
            <person name="Fu Q."/>
            <person name="Gubbala S."/>
            <person name="Hirani K."/>
            <person name="Jayaseelan J.C."/>
            <person name="Lara F."/>
            <person name="Munidasa M."/>
            <person name="Palculict T."/>
            <person name="Patil S."/>
            <person name="Pu L.-L."/>
            <person name="Saada N."/>
            <person name="Tang L."/>
            <person name="Weissenberger G."/>
            <person name="Zhu Y."/>
            <person name="Hemphill L."/>
            <person name="Shang Y."/>
            <person name="Youmans B."/>
            <person name="Ayvaz T."/>
            <person name="Ross M."/>
            <person name="Santibanez J."/>
            <person name="Aqrawi P."/>
            <person name="Gross S."/>
            <person name="Joshi V."/>
            <person name="Fowler G."/>
            <person name="Nazareth L."/>
            <person name="Reid J."/>
            <person name="Worley K."/>
            <person name="Petrosino J."/>
            <person name="Highlander S."/>
            <person name="Gibbs R."/>
        </authorList>
    </citation>
    <scope>NUCLEOTIDE SEQUENCE [LARGE SCALE GENOMIC DNA]</scope>
    <source>
        <strain evidence="1 2">ATCC 700821</strain>
    </source>
</reference>
<evidence type="ECO:0000313" key="1">
    <source>
        <dbReference type="EMBL" id="EGQ14781.1"/>
    </source>
</evidence>
<name>F9DK33_9BACT</name>